<dbReference type="Proteomes" id="UP000295805">
    <property type="component" value="Unassembled WGS sequence"/>
</dbReference>
<dbReference type="Gene3D" id="3.90.226.10">
    <property type="entry name" value="2-enoyl-CoA Hydratase, Chain A, domain 1"/>
    <property type="match status" value="1"/>
</dbReference>
<evidence type="ECO:0000313" key="3">
    <source>
        <dbReference type="EMBL" id="MEX6464163.1"/>
    </source>
</evidence>
<dbReference type="EMBL" id="JALXTC010000136">
    <property type="protein sequence ID" value="MCT2119311.1"/>
    <property type="molecule type" value="Genomic_DNA"/>
</dbReference>
<feature type="region of interest" description="Disordered" evidence="1">
    <location>
        <begin position="18"/>
        <end position="38"/>
    </location>
</feature>
<dbReference type="GO" id="GO:0004165">
    <property type="term" value="F:delta(3)-delta(2)-enoyl-CoA isomerase activity"/>
    <property type="evidence" value="ECO:0007669"/>
    <property type="project" value="TreeGrafter"/>
</dbReference>
<evidence type="ECO:0000313" key="6">
    <source>
        <dbReference type="Proteomes" id="UP001560293"/>
    </source>
</evidence>
<reference evidence="3" key="4">
    <citation type="submission" date="2024-07" db="EMBL/GenBank/DDBJ databases">
        <authorList>
            <person name="Wildschutte H."/>
        </authorList>
    </citation>
    <scope>NUCLEOTIDE SEQUENCE</scope>
    <source>
        <strain evidence="3">N60</strain>
    </source>
</reference>
<feature type="compositionally biased region" description="Low complexity" evidence="1">
    <location>
        <begin position="21"/>
        <end position="38"/>
    </location>
</feature>
<dbReference type="PANTHER" id="PTHR11941">
    <property type="entry name" value="ENOYL-COA HYDRATASE-RELATED"/>
    <property type="match status" value="1"/>
</dbReference>
<reference evidence="6" key="3">
    <citation type="submission" date="2024-07" db="EMBL/GenBank/DDBJ databases">
        <title>Pseudomonas strain that inhibits Aeromonas fish pathogens.</title>
        <authorList>
            <person name="Wildschutte H."/>
        </authorList>
    </citation>
    <scope>NUCLEOTIDE SEQUENCE [LARGE SCALE GENOMIC DNA]</scope>
    <source>
        <strain evidence="6">n60</strain>
    </source>
</reference>
<dbReference type="RefSeq" id="WP_083324508.1">
    <property type="nucleotide sequence ID" value="NZ_CP143053.1"/>
</dbReference>
<dbReference type="EMBL" id="SMCX01000009">
    <property type="protein sequence ID" value="TCW23953.1"/>
    <property type="molecule type" value="Genomic_DNA"/>
</dbReference>
<dbReference type="Pfam" id="PF00378">
    <property type="entry name" value="ECH_1"/>
    <property type="match status" value="1"/>
</dbReference>
<evidence type="ECO:0000313" key="4">
    <source>
        <dbReference type="EMBL" id="TCW23953.1"/>
    </source>
</evidence>
<proteinExistence type="predicted"/>
<name>A0A4V2W804_9ACTN</name>
<dbReference type="CDD" id="cd06558">
    <property type="entry name" value="crotonase-like"/>
    <property type="match status" value="1"/>
</dbReference>
<dbReference type="Proteomes" id="UP001206890">
    <property type="component" value="Unassembled WGS sequence"/>
</dbReference>
<gene>
    <name evidence="3" type="ORF">AB6N35_07325</name>
    <name evidence="4" type="ORF">EDD19_109103</name>
    <name evidence="2" type="ORF">M3D93_16405</name>
</gene>
<sequence>MTTLSRHGSVYVLRFSELMDTEPTTTEPTAEPGNPENVFSPDLLDSLDAALDEVEASEGPAALVTTGAGRFYSNGLDLGVVASDPAGLPAYVTRVQRLFARVLRLELPTVAAVNGHAFGAGAMLAVSHDHRVMRSDRGYWNLPEARLGMPFPAGMNALVTTRLGHPVASTAMLTARRYPAAEAVSAGIAHEAVDAESVLDRAVAVAAELASLRGPNYSGIRAGLVAGILPHLDAPVERL</sequence>
<dbReference type="SUPFAM" id="SSF52096">
    <property type="entry name" value="ClpP/crotonase"/>
    <property type="match status" value="1"/>
</dbReference>
<evidence type="ECO:0000256" key="1">
    <source>
        <dbReference type="SAM" id="MobiDB-lite"/>
    </source>
</evidence>
<reference evidence="2" key="2">
    <citation type="submission" date="2022-04" db="EMBL/GenBank/DDBJ databases">
        <title>Human microbiome associated bacterial genomes.</title>
        <authorList>
            <person name="Sandstrom S."/>
            <person name="Salamzade R."/>
            <person name="Kalan L.R."/>
        </authorList>
    </citation>
    <scope>NUCLEOTIDE SEQUENCE</scope>
    <source>
        <strain evidence="2">P3-SID1762</strain>
    </source>
</reference>
<dbReference type="InterPro" id="IPR029045">
    <property type="entry name" value="ClpP/crotonase-like_dom_sf"/>
</dbReference>
<reference evidence="4 5" key="1">
    <citation type="submission" date="2019-03" db="EMBL/GenBank/DDBJ databases">
        <title>Root nodule microbial communities of legume samples collected from USA, Mexico and Botswana.</title>
        <authorList>
            <person name="Hirsch A."/>
        </authorList>
    </citation>
    <scope>NUCLEOTIDE SEQUENCE [LARGE SCALE GENOMIC DNA]</scope>
    <source>
        <strain evidence="4 5">55</strain>
    </source>
</reference>
<organism evidence="4 5">
    <name type="scientific">Dietzia cinnamea</name>
    <dbReference type="NCBI Taxonomy" id="321318"/>
    <lineage>
        <taxon>Bacteria</taxon>
        <taxon>Bacillati</taxon>
        <taxon>Actinomycetota</taxon>
        <taxon>Actinomycetes</taxon>
        <taxon>Mycobacteriales</taxon>
        <taxon>Dietziaceae</taxon>
        <taxon>Dietzia</taxon>
    </lineage>
</organism>
<comment type="caution">
    <text evidence="4">The sequence shown here is derived from an EMBL/GenBank/DDBJ whole genome shotgun (WGS) entry which is preliminary data.</text>
</comment>
<protein>
    <submittedName>
        <fullName evidence="2">Enoyl-CoA hydratase/isomerase family protein</fullName>
    </submittedName>
    <submittedName>
        <fullName evidence="4">Enoyl-CoA hydratase/isomerase-like protein</fullName>
    </submittedName>
</protein>
<dbReference type="GeneID" id="89529175"/>
<dbReference type="PANTHER" id="PTHR11941:SF75">
    <property type="entry name" value="ENOYL-COA HYDRATASE_ISOMERASE FAMILY PROTEIN"/>
    <property type="match status" value="1"/>
</dbReference>
<evidence type="ECO:0000313" key="5">
    <source>
        <dbReference type="Proteomes" id="UP000295805"/>
    </source>
</evidence>
<dbReference type="GO" id="GO:0006635">
    <property type="term" value="P:fatty acid beta-oxidation"/>
    <property type="evidence" value="ECO:0007669"/>
    <property type="project" value="TreeGrafter"/>
</dbReference>
<dbReference type="Proteomes" id="UP001560293">
    <property type="component" value="Unassembled WGS sequence"/>
</dbReference>
<keyword evidence="4" id="KW-0413">Isomerase</keyword>
<dbReference type="AlphaFoldDB" id="A0A4V2W804"/>
<evidence type="ECO:0000313" key="2">
    <source>
        <dbReference type="EMBL" id="MCT2119311.1"/>
    </source>
</evidence>
<dbReference type="InterPro" id="IPR001753">
    <property type="entry name" value="Enoyl-CoA_hydra/iso"/>
</dbReference>
<dbReference type="EMBL" id="JBFTEZ010000002">
    <property type="protein sequence ID" value="MEX6464163.1"/>
    <property type="molecule type" value="Genomic_DNA"/>
</dbReference>
<accession>A0A4V2W804</accession>
<keyword evidence="6" id="KW-1185">Reference proteome</keyword>